<organism evidence="2 3">
    <name type="scientific">Sphingobium phenoxybenzoativorans</name>
    <dbReference type="NCBI Taxonomy" id="1592790"/>
    <lineage>
        <taxon>Bacteria</taxon>
        <taxon>Pseudomonadati</taxon>
        <taxon>Pseudomonadota</taxon>
        <taxon>Alphaproteobacteria</taxon>
        <taxon>Sphingomonadales</taxon>
        <taxon>Sphingomonadaceae</taxon>
        <taxon>Sphingobium</taxon>
    </lineage>
</organism>
<dbReference type="KEGG" id="spph:KFK14_11180"/>
<proteinExistence type="predicted"/>
<keyword evidence="3" id="KW-1185">Reference proteome</keyword>
<keyword evidence="1" id="KW-0175">Coiled coil</keyword>
<dbReference type="Proteomes" id="UP000681425">
    <property type="component" value="Chromosome"/>
</dbReference>
<dbReference type="EMBL" id="CP073910">
    <property type="protein sequence ID" value="QUT07891.1"/>
    <property type="molecule type" value="Genomic_DNA"/>
</dbReference>
<feature type="coiled-coil region" evidence="1">
    <location>
        <begin position="156"/>
        <end position="183"/>
    </location>
</feature>
<name>A0A975KAM2_9SPHN</name>
<dbReference type="RefSeq" id="WP_212610842.1">
    <property type="nucleotide sequence ID" value="NZ_CP073910.1"/>
</dbReference>
<dbReference type="AlphaFoldDB" id="A0A975KAM2"/>
<evidence type="ECO:0000313" key="3">
    <source>
        <dbReference type="Proteomes" id="UP000681425"/>
    </source>
</evidence>
<evidence type="ECO:0000313" key="2">
    <source>
        <dbReference type="EMBL" id="QUT07891.1"/>
    </source>
</evidence>
<sequence>MSELSTRLEALTGPSREVPLAQQIVEALSASLGDAIFATELAFCQGARRCDLWTISANSSAGFKARAYEVKISRADFRRDSAIKQREARLFSDQFFYVTPAGMMKPDEIPDWAGLIEYGDGKFKTIIHAPYRDKDAPTWELVVSLIRNSGNVNRDTDLLKLRLRNAERQIAHARKSIENQGRKAWEFGL</sequence>
<accession>A0A975KAM2</accession>
<gene>
    <name evidence="2" type="ORF">KFK14_11180</name>
</gene>
<reference evidence="2" key="1">
    <citation type="submission" date="2021-04" db="EMBL/GenBank/DDBJ databases">
        <title>Isolation of p-tert-butylphenol degrading bacteria Sphingobium phenoxybenzoativorans Tas13 from active sludge.</title>
        <authorList>
            <person name="Li Y."/>
        </authorList>
    </citation>
    <scope>NUCLEOTIDE SEQUENCE</scope>
    <source>
        <strain evidence="2">Tas13</strain>
    </source>
</reference>
<protein>
    <submittedName>
        <fullName evidence="2">MmcB family DNA repair protein</fullName>
    </submittedName>
</protein>
<evidence type="ECO:0000256" key="1">
    <source>
        <dbReference type="SAM" id="Coils"/>
    </source>
</evidence>